<feature type="transmembrane region" description="Helical" evidence="1">
    <location>
        <begin position="249"/>
        <end position="273"/>
    </location>
</feature>
<feature type="domain" description="Peptidase M1 membrane alanine aminopeptidase" evidence="2">
    <location>
        <begin position="842"/>
        <end position="1039"/>
    </location>
</feature>
<dbReference type="PANTHER" id="PTHR11533:SF174">
    <property type="entry name" value="PUROMYCIN-SENSITIVE AMINOPEPTIDASE-RELATED"/>
    <property type="match status" value="1"/>
</dbReference>
<keyword evidence="1" id="KW-0472">Membrane</keyword>
<dbReference type="InterPro" id="IPR014782">
    <property type="entry name" value="Peptidase_M1_dom"/>
</dbReference>
<feature type="transmembrane region" description="Helical" evidence="1">
    <location>
        <begin position="16"/>
        <end position="38"/>
    </location>
</feature>
<keyword evidence="1" id="KW-1133">Transmembrane helix</keyword>
<dbReference type="Pfam" id="PF01433">
    <property type="entry name" value="Peptidase_M1"/>
    <property type="match status" value="1"/>
</dbReference>
<name>A0ABU0TKL9_9FLAO</name>
<dbReference type="SUPFAM" id="SSF55486">
    <property type="entry name" value="Metalloproteases ('zincins'), catalytic domain"/>
    <property type="match status" value="1"/>
</dbReference>
<feature type="transmembrane region" description="Helical" evidence="1">
    <location>
        <begin position="171"/>
        <end position="190"/>
    </location>
</feature>
<evidence type="ECO:0000259" key="2">
    <source>
        <dbReference type="Pfam" id="PF01433"/>
    </source>
</evidence>
<gene>
    <name evidence="3" type="ORF">QE404_001992</name>
</gene>
<comment type="caution">
    <text evidence="3">The sequence shown here is derived from an EMBL/GenBank/DDBJ whole genome shotgun (WGS) entry which is preliminary data.</text>
</comment>
<feature type="transmembrane region" description="Helical" evidence="1">
    <location>
        <begin position="318"/>
        <end position="340"/>
    </location>
</feature>
<dbReference type="EMBL" id="JAUTAL010000001">
    <property type="protein sequence ID" value="MDQ1096845.1"/>
    <property type="molecule type" value="Genomic_DNA"/>
</dbReference>
<feature type="transmembrane region" description="Helical" evidence="1">
    <location>
        <begin position="102"/>
        <end position="122"/>
    </location>
</feature>
<organism evidence="3 4">
    <name type="scientific">Chryseobacterium camelliae</name>
    <dbReference type="NCBI Taxonomy" id="1265445"/>
    <lineage>
        <taxon>Bacteria</taxon>
        <taxon>Pseudomonadati</taxon>
        <taxon>Bacteroidota</taxon>
        <taxon>Flavobacteriia</taxon>
        <taxon>Flavobacteriales</taxon>
        <taxon>Weeksellaceae</taxon>
        <taxon>Chryseobacterium group</taxon>
        <taxon>Chryseobacterium</taxon>
    </lineage>
</organism>
<evidence type="ECO:0000256" key="1">
    <source>
        <dbReference type="SAM" id="Phobius"/>
    </source>
</evidence>
<dbReference type="InterPro" id="IPR050344">
    <property type="entry name" value="Peptidase_M1_aminopeptidases"/>
</dbReference>
<sequence>MNTFLSFEIQRLTRHWSVYLAALLLICAGIFCGIRFNLSAGKGIYLNSPYSIGFLTGMLSLSVIFIAMIYSGRVLFKDWDSGFDILLFTYPFSRRDYLSGKFLSYFLQTFLSFMVLVLGMAIGHQLRSGSEMQPRFHLWHYLYPLLLFGMLNTFLVCSMLFGIAMVFRKKLLVIVGGLLLYVMYMVLLIFSNAPFMSGSMPQSELARQVSALTDPFGLSAYFYHSASCSVLQRNTSVVSCSGFLLANRFLYVAVSSFFLILTFRFFSFSVSVFNKRKNRLPAKTDFAQDRSTEYKTIQPSFGAVPALRSIGSFAGIDLTYLFKSVAWVAATVLLVFYIGMEMYAEIDQGIRIPQQYAGSGLLTAVILKNFYTLGLLVVAYFTNDLYWRSSLSGFSIIEKSTFFAKNKIYGHWLSISILLFFFTAVLILEAVVFQVVFGYLKIRWTAYAGIVLFNTLPMILFSGLVLLINDRISNRFLALGVSVVAVAVLTGPVSKMMIPSPVFRIFSDYKGVYSDFNGFGDYAMAFAQRLVFGFSLIMMVDMVNRWIITRKINVRYAITGLLILAAGIFSAISFMHGYIPKDKDDDIRIAVDYEKQFRKYRDIPQPDIAKVRTEIQLYPSSGMYRIHGVYSLINHSRHPINDILLNFHPDLTVVSAVLNLEGKPVRITGKTTVVHLKQPLRPGGSASLDFVIAYHSVAVNGHDPFNAILSNGSFMRISRYYPVIGYQESYEVTDDDQRRKFGLGKYPGVKKLEAPRVFRKDFIDLDMLVSTEPGQTAIGTGDPVRDFRKNGRAYFEYRAAGIPFRFAVSSANYSIKKAVHNGIMIRILYHPDHGENVQHLVENAQLTLDYCSEHFGPYPFKSIGFAEVSSFTEGFAATAYPSAIFMPENKLFHTRIRAGRDQDVINELAGHELSHLWWGNSLVNPDDREGSAMLTETLAMYTEMMLYKKMYGKAKMMEKVEMHDQMYSREKGLSGDQPLVKVSPGHDYIAYSKGAVAMVKLSELIGEERVNAALRNFLLNHKYPEKPVSTDLIREFYKVCPDPVVRKKIDRLFMFP</sequence>
<feature type="transmembrane region" description="Helical" evidence="1">
    <location>
        <begin position="142"/>
        <end position="164"/>
    </location>
</feature>
<feature type="transmembrane region" description="Helical" evidence="1">
    <location>
        <begin position="476"/>
        <end position="494"/>
    </location>
</feature>
<dbReference type="Gene3D" id="1.10.390.10">
    <property type="entry name" value="Neutral Protease Domain 2"/>
    <property type="match status" value="1"/>
</dbReference>
<dbReference type="Proteomes" id="UP001225072">
    <property type="component" value="Unassembled WGS sequence"/>
</dbReference>
<evidence type="ECO:0000313" key="3">
    <source>
        <dbReference type="EMBL" id="MDQ1096845.1"/>
    </source>
</evidence>
<feature type="transmembrane region" description="Helical" evidence="1">
    <location>
        <begin position="360"/>
        <end position="381"/>
    </location>
</feature>
<feature type="transmembrane region" description="Helical" evidence="1">
    <location>
        <begin position="50"/>
        <end position="70"/>
    </location>
</feature>
<feature type="transmembrane region" description="Helical" evidence="1">
    <location>
        <begin position="522"/>
        <end position="544"/>
    </location>
</feature>
<evidence type="ECO:0000313" key="4">
    <source>
        <dbReference type="Proteomes" id="UP001225072"/>
    </source>
</evidence>
<keyword evidence="4" id="KW-1185">Reference proteome</keyword>
<accession>A0ABU0TKL9</accession>
<feature type="transmembrane region" description="Helical" evidence="1">
    <location>
        <begin position="446"/>
        <end position="469"/>
    </location>
</feature>
<dbReference type="PANTHER" id="PTHR11533">
    <property type="entry name" value="PROTEASE M1 ZINC METALLOPROTEASE"/>
    <property type="match status" value="1"/>
</dbReference>
<feature type="transmembrane region" description="Helical" evidence="1">
    <location>
        <begin position="556"/>
        <end position="579"/>
    </location>
</feature>
<reference evidence="3 4" key="1">
    <citation type="submission" date="2023-07" db="EMBL/GenBank/DDBJ databases">
        <title>Functional and genomic diversity of the sorghum phyllosphere microbiome.</title>
        <authorList>
            <person name="Shade A."/>
        </authorList>
    </citation>
    <scope>NUCLEOTIDE SEQUENCE [LARGE SCALE GENOMIC DNA]</scope>
    <source>
        <strain evidence="3 4">SORGH_AS_1064</strain>
    </source>
</reference>
<keyword evidence="1" id="KW-0812">Transmembrane</keyword>
<proteinExistence type="predicted"/>
<dbReference type="InterPro" id="IPR027268">
    <property type="entry name" value="Peptidase_M4/M1_CTD_sf"/>
</dbReference>
<feature type="transmembrane region" description="Helical" evidence="1">
    <location>
        <begin position="412"/>
        <end position="440"/>
    </location>
</feature>
<dbReference type="Pfam" id="PF12730">
    <property type="entry name" value="ABC2_membrane_4"/>
    <property type="match status" value="1"/>
</dbReference>
<dbReference type="RefSeq" id="WP_307453850.1">
    <property type="nucleotide sequence ID" value="NZ_JAUTAL010000001.1"/>
</dbReference>
<protein>
    <submittedName>
        <fullName evidence="3">ABC-2 type transport system permease protein</fullName>
    </submittedName>
</protein>